<dbReference type="Proteomes" id="UP000094296">
    <property type="component" value="Unassembled WGS sequence"/>
</dbReference>
<organism evidence="1 2">
    <name type="scientific">Desulfuribacillus alkaliarsenatis</name>
    <dbReference type="NCBI Taxonomy" id="766136"/>
    <lineage>
        <taxon>Bacteria</taxon>
        <taxon>Bacillati</taxon>
        <taxon>Bacillota</taxon>
        <taxon>Desulfuribacillia</taxon>
        <taxon>Desulfuribacillales</taxon>
        <taxon>Desulfuribacillaceae</taxon>
        <taxon>Desulfuribacillus</taxon>
    </lineage>
</organism>
<comment type="caution">
    <text evidence="1">The sequence shown here is derived from an EMBL/GenBank/DDBJ whole genome shotgun (WGS) entry which is preliminary data.</text>
</comment>
<gene>
    <name evidence="1" type="ORF">BHF68_14770</name>
</gene>
<evidence type="ECO:0000313" key="2">
    <source>
        <dbReference type="Proteomes" id="UP000094296"/>
    </source>
</evidence>
<reference evidence="1 2" key="1">
    <citation type="submission" date="2016-09" db="EMBL/GenBank/DDBJ databases">
        <title>Draft genome sequence for the type strain of Desulfuribacillus alkaliarsenatis AHT28, an obligately anaerobic, sulfidogenic bacterium isolated from Russian soda lake sediments.</title>
        <authorList>
            <person name="Abin C.A."/>
            <person name="Hollibaugh J.T."/>
        </authorList>
    </citation>
    <scope>NUCLEOTIDE SEQUENCE [LARGE SCALE GENOMIC DNA]</scope>
    <source>
        <strain evidence="1 2">AHT28</strain>
    </source>
</reference>
<dbReference type="AlphaFoldDB" id="A0A1E5G2V4"/>
<proteinExistence type="predicted"/>
<protein>
    <submittedName>
        <fullName evidence="1">Uncharacterized protein</fullName>
    </submittedName>
</protein>
<name>A0A1E5G2V4_9FIRM</name>
<evidence type="ECO:0000313" key="1">
    <source>
        <dbReference type="EMBL" id="OEF97221.1"/>
    </source>
</evidence>
<accession>A0A1E5G2V4</accession>
<sequence>MSAKEEILKIIKEMPENSTVEDIMYRIYARAQIEAGLKELDEGKGIPHKEAMERVSKWLN</sequence>
<dbReference type="OrthoDB" id="5422155at2"/>
<dbReference type="EMBL" id="MIJE01000014">
    <property type="protein sequence ID" value="OEF97221.1"/>
    <property type="molecule type" value="Genomic_DNA"/>
</dbReference>
<keyword evidence="2" id="KW-1185">Reference proteome</keyword>
<dbReference type="RefSeq" id="WP_069642990.1">
    <property type="nucleotide sequence ID" value="NZ_MIJE01000014.1"/>
</dbReference>